<dbReference type="InterPro" id="IPR003695">
    <property type="entry name" value="Ppx_GppA_N"/>
</dbReference>
<dbReference type="Pfam" id="PF02541">
    <property type="entry name" value="Ppx-GppA"/>
    <property type="match status" value="1"/>
</dbReference>
<proteinExistence type="predicted"/>
<keyword evidence="3" id="KW-1185">Reference proteome</keyword>
<name>A0ABX7QVN1_9GAMM</name>
<evidence type="ECO:0000313" key="2">
    <source>
        <dbReference type="EMBL" id="QSX35562.1"/>
    </source>
</evidence>
<accession>A0ABX7QVN1</accession>
<dbReference type="PANTHER" id="PTHR30005">
    <property type="entry name" value="EXOPOLYPHOSPHATASE"/>
    <property type="match status" value="1"/>
</dbReference>
<sequence length="290" mass="31236">MLVAETVGNQPQVIAKYKRKVRLAEGIGSDGRLSEDAMQRGIDCLAMFASMLQQHHIDSDAVAVIATATLRSISNADEFNARALPVLGHPIEIICGMREAEFIYQGMIATTPSDDRRLVIDIGGASTEFIIGDGEQVLFKTSLPFGSVTFNGVFFAEAPIQPLDFDDAAAKVADVLAQHREQMLNLGWNAVVGASGAVQSVVEVLQHRRVSETITLEVLNRLKDEILAETSLALPNISGLSAERAPTFAAGVSILLALFTQLQIKQLNLSGGALREGVLLMLQQRLASKK</sequence>
<protein>
    <submittedName>
        <fullName evidence="2">Exopolyphosphatase</fullName>
    </submittedName>
</protein>
<dbReference type="InterPro" id="IPR050273">
    <property type="entry name" value="GppA/Ppx_hydrolase"/>
</dbReference>
<dbReference type="CDD" id="cd24053">
    <property type="entry name" value="ASKHA_NBD_EcPPX-GppA-like"/>
    <property type="match status" value="1"/>
</dbReference>
<dbReference type="Gene3D" id="3.30.420.150">
    <property type="entry name" value="Exopolyphosphatase. Domain 2"/>
    <property type="match status" value="1"/>
</dbReference>
<gene>
    <name evidence="2" type="ORF">JYB87_16870</name>
</gene>
<dbReference type="Proteomes" id="UP000662770">
    <property type="component" value="Chromosome"/>
</dbReference>
<dbReference type="Gene3D" id="3.30.420.40">
    <property type="match status" value="1"/>
</dbReference>
<evidence type="ECO:0000313" key="3">
    <source>
        <dbReference type="Proteomes" id="UP000662770"/>
    </source>
</evidence>
<dbReference type="InterPro" id="IPR043129">
    <property type="entry name" value="ATPase_NBD"/>
</dbReference>
<feature type="domain" description="Ppx/GppA phosphatase N-terminal" evidence="1">
    <location>
        <begin position="3"/>
        <end position="282"/>
    </location>
</feature>
<dbReference type="RefSeq" id="WP_207356753.1">
    <property type="nucleotide sequence ID" value="NZ_CP071503.1"/>
</dbReference>
<evidence type="ECO:0000259" key="1">
    <source>
        <dbReference type="Pfam" id="PF02541"/>
    </source>
</evidence>
<reference evidence="2 3" key="1">
    <citation type="submission" date="2021-03" db="EMBL/GenBank/DDBJ databases">
        <title>Novel species identification of genus Shewanella.</title>
        <authorList>
            <person name="Liu G."/>
            <person name="Zhang Q."/>
        </authorList>
    </citation>
    <scope>NUCLEOTIDE SEQUENCE [LARGE SCALE GENOMIC DNA]</scope>
    <source>
        <strain evidence="2 3">FJAT-51800</strain>
    </source>
</reference>
<dbReference type="EMBL" id="CP071503">
    <property type="protein sequence ID" value="QSX35562.1"/>
    <property type="molecule type" value="Genomic_DNA"/>
</dbReference>
<dbReference type="PANTHER" id="PTHR30005:SF0">
    <property type="entry name" value="RETROGRADE REGULATION PROTEIN 2"/>
    <property type="match status" value="1"/>
</dbReference>
<organism evidence="2 3">
    <name type="scientific">Shewanella avicenniae</name>
    <dbReference type="NCBI Taxonomy" id="2814294"/>
    <lineage>
        <taxon>Bacteria</taxon>
        <taxon>Pseudomonadati</taxon>
        <taxon>Pseudomonadota</taxon>
        <taxon>Gammaproteobacteria</taxon>
        <taxon>Alteromonadales</taxon>
        <taxon>Shewanellaceae</taxon>
        <taxon>Shewanella</taxon>
    </lineage>
</organism>
<dbReference type="SUPFAM" id="SSF53067">
    <property type="entry name" value="Actin-like ATPase domain"/>
    <property type="match status" value="2"/>
</dbReference>